<dbReference type="InterPro" id="IPR011777">
    <property type="entry name" value="Geranylgeranyl_Rdtase_fam"/>
</dbReference>
<dbReference type="Gene3D" id="3.50.50.60">
    <property type="entry name" value="FAD/NAD(P)-binding domain"/>
    <property type="match status" value="1"/>
</dbReference>
<gene>
    <name evidence="3" type="ORF">C8D78_1393</name>
</gene>
<evidence type="ECO:0000313" key="4">
    <source>
        <dbReference type="Proteomes" id="UP000276055"/>
    </source>
</evidence>
<dbReference type="SUPFAM" id="SSF51905">
    <property type="entry name" value="FAD/NAD(P)-binding domain"/>
    <property type="match status" value="1"/>
</dbReference>
<sequence length="478" mass="50842">MNVLIVGAGPAGSTAAYYLAKAGIDVTVLEKTSFPREKVCGDGLTPRAVREIQKLGLPHPETEGWRRNKGLRLIAGGRTIELPWPEVADFPQYGLIRTRLGFDEELARHAQSAGAVVLERHSVTEALRAEDGRVTGVRAALLDDAGRKTGETRDFTADVVLAADGNSTRTAVSLGIGKRDDRPLGVAVRTYFTSPRHEDDWMEGWLELPGRDGKLLPGYGWVFGVGDGTSNVGLGILNSSKDFGKLDYKQVLREWTAGMPADWGFTPENQVGEIRGAALPMGFNRTPHYSPGLLLLGDAGGMVSPFNGEGISYAMESARYAAEFIADAAARSASAGWGPADADAHLARYAGYVQDQWGSHFTLGRAFAALIGKPAVMKLALRTGMPIPVLMRFVVRMLANLTDPAAKGFEDRVIRVLESLVPATSNQAAPTKAAATKAASTRAAPANGRPTHATSTTDSVPHSGANSADSATKVRVNP</sequence>
<dbReference type="Pfam" id="PF01494">
    <property type="entry name" value="FAD_binding_3"/>
    <property type="match status" value="1"/>
</dbReference>
<feature type="domain" description="FAD-binding" evidence="2">
    <location>
        <begin position="2"/>
        <end position="329"/>
    </location>
</feature>
<proteinExistence type="predicted"/>
<dbReference type="InterPro" id="IPR002938">
    <property type="entry name" value="FAD-bd"/>
</dbReference>
<feature type="region of interest" description="Disordered" evidence="1">
    <location>
        <begin position="425"/>
        <end position="478"/>
    </location>
</feature>
<dbReference type="NCBIfam" id="TIGR02032">
    <property type="entry name" value="GG-red-SF"/>
    <property type="match status" value="1"/>
</dbReference>
<protein>
    <submittedName>
        <fullName evidence="3">Geranylgeranyl reductase family protein</fullName>
    </submittedName>
</protein>
<feature type="compositionally biased region" description="Polar residues" evidence="1">
    <location>
        <begin position="452"/>
        <end position="470"/>
    </location>
</feature>
<dbReference type="GO" id="GO:0016628">
    <property type="term" value="F:oxidoreductase activity, acting on the CH-CH group of donors, NAD or NADP as acceptor"/>
    <property type="evidence" value="ECO:0007669"/>
    <property type="project" value="InterPro"/>
</dbReference>
<dbReference type="OrthoDB" id="9795712at2"/>
<feature type="compositionally biased region" description="Low complexity" evidence="1">
    <location>
        <begin position="425"/>
        <end position="447"/>
    </location>
</feature>
<dbReference type="RefSeq" id="WP_120951395.1">
    <property type="nucleotide sequence ID" value="NZ_RBIR01000002.1"/>
</dbReference>
<comment type="caution">
    <text evidence="3">The sequence shown here is derived from an EMBL/GenBank/DDBJ whole genome shotgun (WGS) entry which is preliminary data.</text>
</comment>
<reference evidence="3 4" key="1">
    <citation type="submission" date="2018-10" db="EMBL/GenBank/DDBJ databases">
        <title>Genomic Encyclopedia of Type Strains, Phase IV (KMG-IV): sequencing the most valuable type-strain genomes for metagenomic binning, comparative biology and taxonomic classification.</title>
        <authorList>
            <person name="Goeker M."/>
        </authorList>
    </citation>
    <scope>NUCLEOTIDE SEQUENCE [LARGE SCALE GENOMIC DNA]</scope>
    <source>
        <strain evidence="3 4">DSM 25586</strain>
    </source>
</reference>
<dbReference type="GO" id="GO:0071949">
    <property type="term" value="F:FAD binding"/>
    <property type="evidence" value="ECO:0007669"/>
    <property type="project" value="InterPro"/>
</dbReference>
<accession>A0A495EVY8</accession>
<dbReference type="InterPro" id="IPR036188">
    <property type="entry name" value="FAD/NAD-bd_sf"/>
</dbReference>
<dbReference type="EMBL" id="RBIR01000002">
    <property type="protein sequence ID" value="RKR20751.1"/>
    <property type="molecule type" value="Genomic_DNA"/>
</dbReference>
<dbReference type="PRINTS" id="PR00420">
    <property type="entry name" value="RNGMNOXGNASE"/>
</dbReference>
<dbReference type="PANTHER" id="PTHR42685:SF22">
    <property type="entry name" value="CONDITIONED MEDIUM FACTOR RECEPTOR 1"/>
    <property type="match status" value="1"/>
</dbReference>
<name>A0A495EVY8_9MICC</name>
<evidence type="ECO:0000256" key="1">
    <source>
        <dbReference type="SAM" id="MobiDB-lite"/>
    </source>
</evidence>
<organism evidence="3 4">
    <name type="scientific">Arthrobacter oryzae</name>
    <dbReference type="NCBI Taxonomy" id="409290"/>
    <lineage>
        <taxon>Bacteria</taxon>
        <taxon>Bacillati</taxon>
        <taxon>Actinomycetota</taxon>
        <taxon>Actinomycetes</taxon>
        <taxon>Micrococcales</taxon>
        <taxon>Micrococcaceae</taxon>
        <taxon>Arthrobacter</taxon>
    </lineage>
</organism>
<dbReference type="Proteomes" id="UP000276055">
    <property type="component" value="Unassembled WGS sequence"/>
</dbReference>
<evidence type="ECO:0000313" key="3">
    <source>
        <dbReference type="EMBL" id="RKR20751.1"/>
    </source>
</evidence>
<evidence type="ECO:0000259" key="2">
    <source>
        <dbReference type="Pfam" id="PF01494"/>
    </source>
</evidence>
<dbReference type="PANTHER" id="PTHR42685">
    <property type="entry name" value="GERANYLGERANYL DIPHOSPHATE REDUCTASE"/>
    <property type="match status" value="1"/>
</dbReference>
<dbReference type="AlphaFoldDB" id="A0A495EVY8"/>
<dbReference type="InterPro" id="IPR050407">
    <property type="entry name" value="Geranylgeranyl_reductase"/>
</dbReference>